<gene>
    <name evidence="4" type="ORF">FJQ55_07935</name>
</gene>
<dbReference type="InterPro" id="IPR050832">
    <property type="entry name" value="Bact_Acetyltransf"/>
</dbReference>
<dbReference type="PANTHER" id="PTHR43877">
    <property type="entry name" value="AMINOALKYLPHOSPHONATE N-ACETYLTRANSFERASE-RELATED-RELATED"/>
    <property type="match status" value="1"/>
</dbReference>
<dbReference type="Gene3D" id="3.40.630.30">
    <property type="match status" value="1"/>
</dbReference>
<proteinExistence type="predicted"/>
<protein>
    <submittedName>
        <fullName evidence="4">GNAT family N-acetyltransferase</fullName>
    </submittedName>
</protein>
<evidence type="ECO:0000313" key="4">
    <source>
        <dbReference type="EMBL" id="TPP10759.1"/>
    </source>
</evidence>
<dbReference type="InterPro" id="IPR000182">
    <property type="entry name" value="GNAT_dom"/>
</dbReference>
<dbReference type="RefSeq" id="WP_140827075.1">
    <property type="nucleotide sequence ID" value="NZ_VFYP01000001.1"/>
</dbReference>
<dbReference type="OrthoDB" id="9811979at2"/>
<sequence>MITIRKARQEEAEILAEIGLRAWQKAMIPVGETQDMADNARNAFLRFTRDGWICITVIERSGQPVGWAAREDLDETITDFWIDPDFEGQGLGTELLAAVEIEIVDKGFSKASLQTHAMNAQALRFFEKHGYAVNWLTVTYNPKLDREVQSVGLSKQLAQQQTLGYGQEF</sequence>
<dbReference type="SUPFAM" id="SSF55729">
    <property type="entry name" value="Acyl-CoA N-acyltransferases (Nat)"/>
    <property type="match status" value="1"/>
</dbReference>
<evidence type="ECO:0000256" key="2">
    <source>
        <dbReference type="ARBA" id="ARBA00023315"/>
    </source>
</evidence>
<dbReference type="CDD" id="cd04301">
    <property type="entry name" value="NAT_SF"/>
    <property type="match status" value="1"/>
</dbReference>
<accession>A0A504U8C2</accession>
<reference evidence="4 5" key="1">
    <citation type="submission" date="2019-06" db="EMBL/GenBank/DDBJ databases">
        <title>Rhizobium sp. CL12 isolated from roots of soybean.</title>
        <authorList>
            <person name="Wang C."/>
        </authorList>
    </citation>
    <scope>NUCLEOTIDE SEQUENCE [LARGE SCALE GENOMIC DNA]</scope>
    <source>
        <strain evidence="4 5">CL12</strain>
    </source>
</reference>
<organism evidence="4 5">
    <name type="scientific">Rhizobium glycinendophyticum</name>
    <dbReference type="NCBI Taxonomy" id="2589807"/>
    <lineage>
        <taxon>Bacteria</taxon>
        <taxon>Pseudomonadati</taxon>
        <taxon>Pseudomonadota</taxon>
        <taxon>Alphaproteobacteria</taxon>
        <taxon>Hyphomicrobiales</taxon>
        <taxon>Rhizobiaceae</taxon>
        <taxon>Rhizobium/Agrobacterium group</taxon>
        <taxon>Rhizobium</taxon>
    </lineage>
</organism>
<dbReference type="EMBL" id="VFYP01000001">
    <property type="protein sequence ID" value="TPP10759.1"/>
    <property type="molecule type" value="Genomic_DNA"/>
</dbReference>
<evidence type="ECO:0000259" key="3">
    <source>
        <dbReference type="PROSITE" id="PS51186"/>
    </source>
</evidence>
<dbReference type="PROSITE" id="PS51186">
    <property type="entry name" value="GNAT"/>
    <property type="match status" value="1"/>
</dbReference>
<evidence type="ECO:0000256" key="1">
    <source>
        <dbReference type="ARBA" id="ARBA00022679"/>
    </source>
</evidence>
<name>A0A504U8C2_9HYPH</name>
<keyword evidence="1 4" id="KW-0808">Transferase</keyword>
<keyword evidence="2" id="KW-0012">Acyltransferase</keyword>
<comment type="caution">
    <text evidence="4">The sequence shown here is derived from an EMBL/GenBank/DDBJ whole genome shotgun (WGS) entry which is preliminary data.</text>
</comment>
<dbReference type="InterPro" id="IPR016181">
    <property type="entry name" value="Acyl_CoA_acyltransferase"/>
</dbReference>
<evidence type="ECO:0000313" key="5">
    <source>
        <dbReference type="Proteomes" id="UP000316429"/>
    </source>
</evidence>
<dbReference type="Proteomes" id="UP000316429">
    <property type="component" value="Unassembled WGS sequence"/>
</dbReference>
<dbReference type="Pfam" id="PF00583">
    <property type="entry name" value="Acetyltransf_1"/>
    <property type="match status" value="1"/>
</dbReference>
<keyword evidence="5" id="KW-1185">Reference proteome</keyword>
<feature type="domain" description="N-acetyltransferase" evidence="3">
    <location>
        <begin position="2"/>
        <end position="158"/>
    </location>
</feature>
<dbReference type="AlphaFoldDB" id="A0A504U8C2"/>
<dbReference type="GO" id="GO:0016747">
    <property type="term" value="F:acyltransferase activity, transferring groups other than amino-acyl groups"/>
    <property type="evidence" value="ECO:0007669"/>
    <property type="project" value="InterPro"/>
</dbReference>